<comment type="caution">
    <text evidence="3">The sequence shown here is derived from an EMBL/GenBank/DDBJ whole genome shotgun (WGS) entry which is preliminary data.</text>
</comment>
<protein>
    <submittedName>
        <fullName evidence="3">SDR family oxidoreductase</fullName>
    </submittedName>
</protein>
<keyword evidence="4" id="KW-1185">Reference proteome</keyword>
<dbReference type="Proteomes" id="UP000621455">
    <property type="component" value="Unassembled WGS sequence"/>
</dbReference>
<proteinExistence type="inferred from homology"/>
<dbReference type="InterPro" id="IPR002347">
    <property type="entry name" value="SDR_fam"/>
</dbReference>
<evidence type="ECO:0000256" key="2">
    <source>
        <dbReference type="ARBA" id="ARBA00023002"/>
    </source>
</evidence>
<accession>A0ABX0N693</accession>
<dbReference type="PANTHER" id="PTHR43639">
    <property type="entry name" value="OXIDOREDUCTASE, SHORT-CHAIN DEHYDROGENASE/REDUCTASE FAMILY (AFU_ORTHOLOGUE AFUA_5G02870)"/>
    <property type="match status" value="1"/>
</dbReference>
<name>A0ABX0N693_9BURK</name>
<gene>
    <name evidence="3" type="ORF">F2P44_00795</name>
</gene>
<evidence type="ECO:0000313" key="3">
    <source>
        <dbReference type="EMBL" id="NHZ77841.1"/>
    </source>
</evidence>
<sequence>MQQPAPTVRQPVALVTGAGRRIGRAIALGLARAGWDVALHYRSSEADARAVAAAIAALGRRSALLQCDLADEAGVRALLARAAAELGPVGCVVNNASQFDYDSAADFSPALLARHMQANVAAPILLAQALHAATPAGEQAVVINLLDQKLYNLNPDFLSYTLSKAALHTATSMLAQALAPTVRVVGVAPGITMQSGEQTEAGFAQAHQATPLGQSSTPDDIVAAVCYLAGARAVTGTTLVVDGGQHLMPLARDVMFLPNKTT</sequence>
<dbReference type="InterPro" id="IPR036291">
    <property type="entry name" value="NAD(P)-bd_dom_sf"/>
</dbReference>
<comment type="similarity">
    <text evidence="1">Belongs to the short-chain dehydrogenases/reductases (SDR) family.</text>
</comment>
<dbReference type="EMBL" id="WHJG01000001">
    <property type="protein sequence ID" value="NHZ77841.1"/>
    <property type="molecule type" value="Genomic_DNA"/>
</dbReference>
<dbReference type="PRINTS" id="PR00081">
    <property type="entry name" value="GDHRDH"/>
</dbReference>
<dbReference type="RefSeq" id="WP_167084118.1">
    <property type="nucleotide sequence ID" value="NZ_WHJG01000001.1"/>
</dbReference>
<evidence type="ECO:0000313" key="4">
    <source>
        <dbReference type="Proteomes" id="UP000621455"/>
    </source>
</evidence>
<dbReference type="SUPFAM" id="SSF51735">
    <property type="entry name" value="NAD(P)-binding Rossmann-fold domains"/>
    <property type="match status" value="1"/>
</dbReference>
<organism evidence="3 4">
    <name type="scientific">Massilia frigida</name>
    <dbReference type="NCBI Taxonomy" id="2609281"/>
    <lineage>
        <taxon>Bacteria</taxon>
        <taxon>Pseudomonadati</taxon>
        <taxon>Pseudomonadota</taxon>
        <taxon>Betaproteobacteria</taxon>
        <taxon>Burkholderiales</taxon>
        <taxon>Oxalobacteraceae</taxon>
        <taxon>Telluria group</taxon>
        <taxon>Massilia</taxon>
    </lineage>
</organism>
<dbReference type="Gene3D" id="3.40.50.720">
    <property type="entry name" value="NAD(P)-binding Rossmann-like Domain"/>
    <property type="match status" value="1"/>
</dbReference>
<dbReference type="Pfam" id="PF13561">
    <property type="entry name" value="adh_short_C2"/>
    <property type="match status" value="1"/>
</dbReference>
<dbReference type="NCBIfam" id="NF006597">
    <property type="entry name" value="PRK09134.1"/>
    <property type="match status" value="1"/>
</dbReference>
<reference evidence="3 4" key="1">
    <citation type="submission" date="2019-10" db="EMBL/GenBank/DDBJ databases">
        <title>Taxonomy of Antarctic Massilia spp.: description of Massilia rubra sp. nov., Massilia aquatica sp. nov., Massilia mucilaginosa sp. nov., Massilia frigida sp. nov. isolated from streams, lakes and regoliths.</title>
        <authorList>
            <person name="Holochova P."/>
            <person name="Sedlacek I."/>
            <person name="Kralova S."/>
            <person name="Maslanova I."/>
            <person name="Busse H.-J."/>
            <person name="Stankova E."/>
            <person name="Vrbovska V."/>
            <person name="Kovarovic V."/>
            <person name="Bartak M."/>
            <person name="Svec P."/>
            <person name="Pantucek R."/>
        </authorList>
    </citation>
    <scope>NUCLEOTIDE SEQUENCE [LARGE SCALE GENOMIC DNA]</scope>
    <source>
        <strain evidence="3 4">CCM 8695</strain>
    </source>
</reference>
<dbReference type="PANTHER" id="PTHR43639:SF1">
    <property type="entry name" value="SHORT-CHAIN DEHYDROGENASE_REDUCTASE FAMILY PROTEIN"/>
    <property type="match status" value="1"/>
</dbReference>
<evidence type="ECO:0000256" key="1">
    <source>
        <dbReference type="ARBA" id="ARBA00006484"/>
    </source>
</evidence>
<keyword evidence="2" id="KW-0560">Oxidoreductase</keyword>